<dbReference type="PROSITE" id="PS51162">
    <property type="entry name" value="THYROGLOBULIN_1_2"/>
    <property type="match status" value="1"/>
</dbReference>
<evidence type="ECO:0000313" key="11">
    <source>
        <dbReference type="Proteomes" id="UP000694523"/>
    </source>
</evidence>
<dbReference type="GO" id="GO:0005576">
    <property type="term" value="C:extracellular region"/>
    <property type="evidence" value="ECO:0007669"/>
    <property type="project" value="UniProtKB-SubCell"/>
</dbReference>
<dbReference type="InterPro" id="IPR011988">
    <property type="entry name" value="MHC_II-assoc_invariant_trimer"/>
</dbReference>
<evidence type="ECO:0000256" key="7">
    <source>
        <dbReference type="SAM" id="MobiDB-lite"/>
    </source>
</evidence>
<evidence type="ECO:0000256" key="6">
    <source>
        <dbReference type="PROSITE-ProRule" id="PRU00500"/>
    </source>
</evidence>
<dbReference type="Pfam" id="PF08831">
    <property type="entry name" value="MHCassoc_trimer"/>
    <property type="match status" value="1"/>
</dbReference>
<dbReference type="InterPro" id="IPR015386">
    <property type="entry name" value="MHC_II-assoc_invar/CLIP_MHC-bd"/>
</dbReference>
<keyword evidence="8" id="KW-0812">Transmembrane</keyword>
<dbReference type="InterPro" id="IPR043530">
    <property type="entry name" value="CD74_antigen"/>
</dbReference>
<dbReference type="GO" id="GO:0070374">
    <property type="term" value="P:positive regulation of ERK1 and ERK2 cascade"/>
    <property type="evidence" value="ECO:0007669"/>
    <property type="project" value="TreeGrafter"/>
</dbReference>
<dbReference type="GO" id="GO:0042289">
    <property type="term" value="F:MHC class II protein binding"/>
    <property type="evidence" value="ECO:0007669"/>
    <property type="project" value="InterPro"/>
</dbReference>
<feature type="disulfide bond" evidence="5 6">
    <location>
        <begin position="230"/>
        <end position="237"/>
    </location>
</feature>
<dbReference type="GO" id="GO:0016020">
    <property type="term" value="C:membrane"/>
    <property type="evidence" value="ECO:0007669"/>
    <property type="project" value="InterPro"/>
</dbReference>
<dbReference type="Ensembl" id="ENSNMLT00000037450.1">
    <property type="protein sequence ID" value="ENSNMLP00000033613.1"/>
    <property type="gene ID" value="ENSNMLG00000021015.1"/>
</dbReference>
<feature type="domain" description="Thyroglobulin type-1" evidence="9">
    <location>
        <begin position="196"/>
        <end position="258"/>
    </location>
</feature>
<dbReference type="Pfam" id="PF09307">
    <property type="entry name" value="MHC2-interact"/>
    <property type="match status" value="1"/>
</dbReference>
<evidence type="ECO:0000256" key="4">
    <source>
        <dbReference type="ARBA" id="ARBA00023180"/>
    </source>
</evidence>
<reference evidence="10" key="2">
    <citation type="submission" date="2025-09" db="UniProtKB">
        <authorList>
            <consortium name="Ensembl"/>
        </authorList>
    </citation>
    <scope>IDENTIFICATION</scope>
</reference>
<evidence type="ECO:0000256" key="8">
    <source>
        <dbReference type="SAM" id="Phobius"/>
    </source>
</evidence>
<accession>A0A8C6UEQ4</accession>
<proteinExistence type="predicted"/>
<keyword evidence="11" id="KW-1185">Reference proteome</keyword>
<evidence type="ECO:0000256" key="5">
    <source>
        <dbReference type="PIRSR" id="PIRSR001992-1"/>
    </source>
</evidence>
<dbReference type="GO" id="GO:0060907">
    <property type="term" value="P:positive regulation of macrophage cytokine production"/>
    <property type="evidence" value="ECO:0007669"/>
    <property type="project" value="TreeGrafter"/>
</dbReference>
<feature type="transmembrane region" description="Helical" evidence="8">
    <location>
        <begin position="39"/>
        <end position="61"/>
    </location>
</feature>
<dbReference type="CDD" id="cd00191">
    <property type="entry name" value="TY"/>
    <property type="match status" value="1"/>
</dbReference>
<dbReference type="Gene3D" id="4.10.800.10">
    <property type="entry name" value="Thyroglobulin type-1"/>
    <property type="match status" value="1"/>
</dbReference>
<organism evidence="10 11">
    <name type="scientific">Neogobius melanostomus</name>
    <name type="common">round goby</name>
    <dbReference type="NCBI Taxonomy" id="47308"/>
    <lineage>
        <taxon>Eukaryota</taxon>
        <taxon>Metazoa</taxon>
        <taxon>Chordata</taxon>
        <taxon>Craniata</taxon>
        <taxon>Vertebrata</taxon>
        <taxon>Euteleostomi</taxon>
        <taxon>Actinopterygii</taxon>
        <taxon>Neopterygii</taxon>
        <taxon>Teleostei</taxon>
        <taxon>Neoteleostei</taxon>
        <taxon>Acanthomorphata</taxon>
        <taxon>Gobiaria</taxon>
        <taxon>Gobiiformes</taxon>
        <taxon>Gobioidei</taxon>
        <taxon>Gobiidae</taxon>
        <taxon>Benthophilinae</taxon>
        <taxon>Neogobiini</taxon>
        <taxon>Neogobius</taxon>
    </lineage>
</organism>
<dbReference type="GO" id="GO:0006886">
    <property type="term" value="P:intracellular protein transport"/>
    <property type="evidence" value="ECO:0007669"/>
    <property type="project" value="InterPro"/>
</dbReference>
<dbReference type="InterPro" id="IPR022339">
    <property type="entry name" value="MHC_II-assoc_invar_chain"/>
</dbReference>
<dbReference type="GO" id="GO:0005737">
    <property type="term" value="C:cytoplasm"/>
    <property type="evidence" value="ECO:0007669"/>
    <property type="project" value="TreeGrafter"/>
</dbReference>
<comment type="subcellular location">
    <subcellularLocation>
        <location evidence="1">Secreted</location>
    </subcellularLocation>
</comment>
<dbReference type="InterPro" id="IPR036613">
    <property type="entry name" value="MHCII_invariant_trimer_sf"/>
</dbReference>
<comment type="caution">
    <text evidence="6">Lacks conserved residue(s) required for the propagation of feature annotation.</text>
</comment>
<evidence type="ECO:0000313" key="10">
    <source>
        <dbReference type="Ensembl" id="ENSNMLP00000033613.1"/>
    </source>
</evidence>
<dbReference type="SUPFAM" id="SSF48305">
    <property type="entry name" value="Class II MHC-associated invariant chain ectoplasmic trimerization domain"/>
    <property type="match status" value="1"/>
</dbReference>
<dbReference type="AlphaFoldDB" id="A0A8C6UEQ4"/>
<dbReference type="Gene3D" id="1.10.870.10">
    <property type="entry name" value="MHC class II-associated invariant chain, trimerisation domain"/>
    <property type="match status" value="1"/>
</dbReference>
<keyword evidence="8" id="KW-1133">Transmembrane helix</keyword>
<dbReference type="PANTHER" id="PTHR14093">
    <property type="entry name" value="HLA CLASS II GAMMA CHAIN"/>
    <property type="match status" value="1"/>
</dbReference>
<feature type="compositionally biased region" description="Basic and acidic residues" evidence="7">
    <location>
        <begin position="1"/>
        <end position="16"/>
    </location>
</feature>
<dbReference type="GO" id="GO:0070206">
    <property type="term" value="P:protein trimerization"/>
    <property type="evidence" value="ECO:0007669"/>
    <property type="project" value="InterPro"/>
</dbReference>
<dbReference type="GO" id="GO:0019882">
    <property type="term" value="P:antigen processing and presentation"/>
    <property type="evidence" value="ECO:0007669"/>
    <property type="project" value="InterPro"/>
</dbReference>
<dbReference type="Proteomes" id="UP000694523">
    <property type="component" value="Unplaced"/>
</dbReference>
<dbReference type="GO" id="GO:0035718">
    <property type="term" value="F:macrophage migration inhibitory factor binding"/>
    <property type="evidence" value="ECO:0007669"/>
    <property type="project" value="InterPro"/>
</dbReference>
<feature type="disulfide bond" evidence="5">
    <location>
        <begin position="239"/>
        <end position="258"/>
    </location>
</feature>
<evidence type="ECO:0000256" key="3">
    <source>
        <dbReference type="ARBA" id="ARBA00023157"/>
    </source>
</evidence>
<dbReference type="InterPro" id="IPR052001">
    <property type="entry name" value="MHC-II_Gamma/Thyroglobulin"/>
</dbReference>
<dbReference type="InterPro" id="IPR036857">
    <property type="entry name" value="Thyroglobulin_1_sf"/>
</dbReference>
<dbReference type="GO" id="GO:0002830">
    <property type="term" value="P:positive regulation of type 2 immune response"/>
    <property type="evidence" value="ECO:0007669"/>
    <property type="project" value="TreeGrafter"/>
</dbReference>
<dbReference type="SMART" id="SM00211">
    <property type="entry name" value="TY"/>
    <property type="match status" value="1"/>
</dbReference>
<dbReference type="GO" id="GO:0004896">
    <property type="term" value="F:cytokine receptor activity"/>
    <property type="evidence" value="ECO:0007669"/>
    <property type="project" value="TreeGrafter"/>
</dbReference>
<dbReference type="InterPro" id="IPR000716">
    <property type="entry name" value="Thyroglobulin_1"/>
</dbReference>
<dbReference type="PROSITE" id="PS00484">
    <property type="entry name" value="THYROGLOBULIN_1_1"/>
    <property type="match status" value="1"/>
</dbReference>
<feature type="region of interest" description="Disordered" evidence="7">
    <location>
        <begin position="84"/>
        <end position="126"/>
    </location>
</feature>
<dbReference type="PRINTS" id="PR01990">
    <property type="entry name" value="CD74ANTIGEN"/>
</dbReference>
<name>A0A8C6UEQ4_9GOBI</name>
<dbReference type="GO" id="GO:0009986">
    <property type="term" value="C:cell surface"/>
    <property type="evidence" value="ECO:0007669"/>
    <property type="project" value="TreeGrafter"/>
</dbReference>
<feature type="disulfide bond" evidence="5">
    <location>
        <begin position="199"/>
        <end position="219"/>
    </location>
</feature>
<dbReference type="PANTHER" id="PTHR14093:SF17">
    <property type="entry name" value="HLA CLASS II HISTOCOMPATIBILITY ANTIGEN GAMMA CHAIN"/>
    <property type="match status" value="1"/>
</dbReference>
<feature type="region of interest" description="Disordered" evidence="7">
    <location>
        <begin position="1"/>
        <end position="33"/>
    </location>
</feature>
<reference evidence="10" key="1">
    <citation type="submission" date="2025-08" db="UniProtKB">
        <authorList>
            <consortium name="Ensembl"/>
        </authorList>
    </citation>
    <scope>IDENTIFICATION</scope>
</reference>
<dbReference type="SUPFAM" id="SSF57610">
    <property type="entry name" value="Thyroglobulin type-1 domain"/>
    <property type="match status" value="1"/>
</dbReference>
<keyword evidence="8" id="KW-0472">Membrane</keyword>
<dbReference type="GO" id="GO:1902166">
    <property type="term" value="P:negative regulation of intrinsic apoptotic signaling pathway in response to DNA damage by p53 class mediator"/>
    <property type="evidence" value="ECO:0007669"/>
    <property type="project" value="TreeGrafter"/>
</dbReference>
<sequence>MEHVSEDAPLARDSRTGSEQVLVEPAGPTGSSNRQALKIAGITTLVCLLLSAQAFTAYMVFNQRQQIQGLEGTNKELQKQMVQRPSVNPQRMVMPEGSLPLLDFSDDEKSPNPTTTKPAPKVQLNKARPSVEEQLQEFMKDFELPHFNQSFLANLETLQQQLNETSWTSFESWLRYWLLFQMAQKTPTSHTASLTWKKCLREASSGPRRGMLGSYRPQCDEQGNYRPMQCWHSTRQCWCVDENGTPIEGSKTQGHLDCDKVLRSSRTSAHVMRPGLFEKGSEEE</sequence>
<evidence type="ECO:0000256" key="2">
    <source>
        <dbReference type="ARBA" id="ARBA00022525"/>
    </source>
</evidence>
<dbReference type="GO" id="GO:0002286">
    <property type="term" value="P:T cell activation involved in immune response"/>
    <property type="evidence" value="ECO:0007669"/>
    <property type="project" value="TreeGrafter"/>
</dbReference>
<dbReference type="GO" id="GO:0043518">
    <property type="term" value="P:negative regulation of DNA damage response, signal transduction by p53 class mediator"/>
    <property type="evidence" value="ECO:0007669"/>
    <property type="project" value="TreeGrafter"/>
</dbReference>
<protein>
    <submittedName>
        <fullName evidence="10">CD74 molecule, major histocompatibility complex, class II invariant chain a</fullName>
    </submittedName>
</protein>
<keyword evidence="2" id="KW-0964">Secreted</keyword>
<dbReference type="GO" id="GO:0001961">
    <property type="term" value="P:positive regulation of cytokine-mediated signaling pathway"/>
    <property type="evidence" value="ECO:0007669"/>
    <property type="project" value="TreeGrafter"/>
</dbReference>
<dbReference type="Pfam" id="PF00086">
    <property type="entry name" value="Thyroglobulin_1"/>
    <property type="match status" value="1"/>
</dbReference>
<dbReference type="PIRSF" id="PIRSF001992">
    <property type="entry name" value="CD74_antigen"/>
    <property type="match status" value="1"/>
</dbReference>
<evidence type="ECO:0000259" key="9">
    <source>
        <dbReference type="PROSITE" id="PS51162"/>
    </source>
</evidence>
<keyword evidence="4" id="KW-0325">Glycoprotein</keyword>
<keyword evidence="3 5" id="KW-1015">Disulfide bond</keyword>
<evidence type="ECO:0000256" key="1">
    <source>
        <dbReference type="ARBA" id="ARBA00004613"/>
    </source>
</evidence>